<feature type="region of interest" description="Disordered" evidence="1">
    <location>
        <begin position="96"/>
        <end position="172"/>
    </location>
</feature>
<accession>A3AI03</accession>
<evidence type="ECO:0000256" key="2">
    <source>
        <dbReference type="SAM" id="SignalP"/>
    </source>
</evidence>
<gene>
    <name evidence="3" type="ORF">OsJ_10869</name>
</gene>
<proteinExistence type="predicted"/>
<reference evidence="3" key="1">
    <citation type="journal article" date="2005" name="PLoS Biol.">
        <title>The genomes of Oryza sativa: a history of duplications.</title>
        <authorList>
            <person name="Yu J."/>
            <person name="Wang J."/>
            <person name="Lin W."/>
            <person name="Li S."/>
            <person name="Li H."/>
            <person name="Zhou J."/>
            <person name="Ni P."/>
            <person name="Dong W."/>
            <person name="Hu S."/>
            <person name="Zeng C."/>
            <person name="Zhang J."/>
            <person name="Zhang Y."/>
            <person name="Li R."/>
            <person name="Xu Z."/>
            <person name="Li S."/>
            <person name="Li X."/>
            <person name="Zheng H."/>
            <person name="Cong L."/>
            <person name="Lin L."/>
            <person name="Yin J."/>
            <person name="Geng J."/>
            <person name="Li G."/>
            <person name="Shi J."/>
            <person name="Liu J."/>
            <person name="Lv H."/>
            <person name="Li J."/>
            <person name="Wang J."/>
            <person name="Deng Y."/>
            <person name="Ran L."/>
            <person name="Shi X."/>
            <person name="Wang X."/>
            <person name="Wu Q."/>
            <person name="Li C."/>
            <person name="Ren X."/>
            <person name="Wang J."/>
            <person name="Wang X."/>
            <person name="Li D."/>
            <person name="Liu D."/>
            <person name="Zhang X."/>
            <person name="Ji Z."/>
            <person name="Zhao W."/>
            <person name="Sun Y."/>
            <person name="Zhang Z."/>
            <person name="Bao J."/>
            <person name="Han Y."/>
            <person name="Dong L."/>
            <person name="Ji J."/>
            <person name="Chen P."/>
            <person name="Wu S."/>
            <person name="Liu J."/>
            <person name="Xiao Y."/>
            <person name="Bu D."/>
            <person name="Tan J."/>
            <person name="Yang L."/>
            <person name="Ye C."/>
            <person name="Zhang J."/>
            <person name="Xu J."/>
            <person name="Zhou Y."/>
            <person name="Yu Y."/>
            <person name="Zhang B."/>
            <person name="Zhuang S."/>
            <person name="Wei H."/>
            <person name="Liu B."/>
            <person name="Lei M."/>
            <person name="Yu H."/>
            <person name="Li Y."/>
            <person name="Xu H."/>
            <person name="Wei S."/>
            <person name="He X."/>
            <person name="Fang L."/>
            <person name="Zhang Z."/>
            <person name="Zhang Y."/>
            <person name="Huang X."/>
            <person name="Su Z."/>
            <person name="Tong W."/>
            <person name="Li J."/>
            <person name="Tong Z."/>
            <person name="Li S."/>
            <person name="Ye J."/>
            <person name="Wang L."/>
            <person name="Fang L."/>
            <person name="Lei T."/>
            <person name="Chen C."/>
            <person name="Chen H."/>
            <person name="Xu Z."/>
            <person name="Li H."/>
            <person name="Huang H."/>
            <person name="Zhang F."/>
            <person name="Xu H."/>
            <person name="Li N."/>
            <person name="Zhao C."/>
            <person name="Li S."/>
            <person name="Dong L."/>
            <person name="Huang Y."/>
            <person name="Li L."/>
            <person name="Xi Y."/>
            <person name="Qi Q."/>
            <person name="Li W."/>
            <person name="Zhang B."/>
            <person name="Hu W."/>
            <person name="Zhang Y."/>
            <person name="Tian X."/>
            <person name="Jiao Y."/>
            <person name="Liang X."/>
            <person name="Jin J."/>
            <person name="Gao L."/>
            <person name="Zheng W."/>
            <person name="Hao B."/>
            <person name="Liu S."/>
            <person name="Wang W."/>
            <person name="Yuan L."/>
            <person name="Cao M."/>
            <person name="McDermott J."/>
            <person name="Samudrala R."/>
            <person name="Wang J."/>
            <person name="Wong G.K."/>
            <person name="Yang H."/>
        </authorList>
    </citation>
    <scope>NUCLEOTIDE SEQUENCE [LARGE SCALE GENOMIC DNA]</scope>
</reference>
<feature type="signal peptide" evidence="2">
    <location>
        <begin position="1"/>
        <end position="19"/>
    </location>
</feature>
<dbReference type="Proteomes" id="UP000007752">
    <property type="component" value="Chromosome 3"/>
</dbReference>
<reference evidence="3" key="2">
    <citation type="submission" date="2008-12" db="EMBL/GenBank/DDBJ databases">
        <title>Improved gene annotation of the rice (Oryza sativa) genomes.</title>
        <authorList>
            <person name="Wang J."/>
            <person name="Li R."/>
            <person name="Fan W."/>
            <person name="Huang Q."/>
            <person name="Zhang J."/>
            <person name="Zhou Y."/>
            <person name="Hu Y."/>
            <person name="Zi S."/>
            <person name="Li J."/>
            <person name="Ni P."/>
            <person name="Zheng H."/>
            <person name="Zhang Y."/>
            <person name="Zhao M."/>
            <person name="Hao Q."/>
            <person name="McDermott J."/>
            <person name="Samudrala R."/>
            <person name="Kristiansen K."/>
            <person name="Wong G.K.-S."/>
        </authorList>
    </citation>
    <scope>NUCLEOTIDE SEQUENCE</scope>
</reference>
<evidence type="ECO:0000256" key="1">
    <source>
        <dbReference type="SAM" id="MobiDB-lite"/>
    </source>
</evidence>
<dbReference type="EMBL" id="CM000140">
    <property type="protein sequence ID" value="EAZ26942.1"/>
    <property type="molecule type" value="Genomic_DNA"/>
</dbReference>
<keyword evidence="2" id="KW-0732">Signal</keyword>
<sequence>MVAMLALLSTGLSLSLSRADLAAVVVAEPRLLCAKADTIAASARLGASTDKHVDERERDAGVLHGAAHPGAQLGPHRRRGGRGWPESVGARALVRHRGAQSRLRVADAPKHLGPGHGPLDAVQPPRRARRKGRPPTQGPWRSRRARPPGNPVFPVVNGNGIRPAEAVDGAGG</sequence>
<protein>
    <submittedName>
        <fullName evidence="3">Uncharacterized protein</fullName>
    </submittedName>
</protein>
<name>A3AI03_ORYSJ</name>
<feature type="chain" id="PRO_5002649944" evidence="2">
    <location>
        <begin position="20"/>
        <end position="172"/>
    </location>
</feature>
<evidence type="ECO:0000313" key="3">
    <source>
        <dbReference type="EMBL" id="EAZ26942.1"/>
    </source>
</evidence>
<dbReference type="AlphaFoldDB" id="A3AI03"/>
<organism evidence="3">
    <name type="scientific">Oryza sativa subsp. japonica</name>
    <name type="common">Rice</name>
    <dbReference type="NCBI Taxonomy" id="39947"/>
    <lineage>
        <taxon>Eukaryota</taxon>
        <taxon>Viridiplantae</taxon>
        <taxon>Streptophyta</taxon>
        <taxon>Embryophyta</taxon>
        <taxon>Tracheophyta</taxon>
        <taxon>Spermatophyta</taxon>
        <taxon>Magnoliopsida</taxon>
        <taxon>Liliopsida</taxon>
        <taxon>Poales</taxon>
        <taxon>Poaceae</taxon>
        <taxon>BOP clade</taxon>
        <taxon>Oryzoideae</taxon>
        <taxon>Oryzeae</taxon>
        <taxon>Oryzinae</taxon>
        <taxon>Oryza</taxon>
        <taxon>Oryza sativa</taxon>
    </lineage>
</organism>
<feature type="region of interest" description="Disordered" evidence="1">
    <location>
        <begin position="66"/>
        <end position="85"/>
    </location>
</feature>